<comment type="caution">
    <text evidence="1">The sequence shown here is derived from an EMBL/GenBank/DDBJ whole genome shotgun (WGS) entry which is preliminary data.</text>
</comment>
<gene>
    <name evidence="1" type="ORF">CLV62_13220</name>
</gene>
<dbReference type="Proteomes" id="UP000247973">
    <property type="component" value="Unassembled WGS sequence"/>
</dbReference>
<dbReference type="AlphaFoldDB" id="A0A2V3PIY6"/>
<reference evidence="1 2" key="1">
    <citation type="submission" date="2018-03" db="EMBL/GenBank/DDBJ databases">
        <title>Genomic Encyclopedia of Archaeal and Bacterial Type Strains, Phase II (KMG-II): from individual species to whole genera.</title>
        <authorList>
            <person name="Goeker M."/>
        </authorList>
    </citation>
    <scope>NUCLEOTIDE SEQUENCE [LARGE SCALE GENOMIC DNA]</scope>
    <source>
        <strain evidence="1 2">DSM 100214</strain>
    </source>
</reference>
<name>A0A2V3PIY6_9BACT</name>
<evidence type="ECO:0000313" key="1">
    <source>
        <dbReference type="EMBL" id="PXV60032.1"/>
    </source>
</evidence>
<accession>A0A2V3PIY6</accession>
<dbReference type="OrthoDB" id="998769at2"/>
<dbReference type="EMBL" id="QICL01000032">
    <property type="protein sequence ID" value="PXV60032.1"/>
    <property type="molecule type" value="Genomic_DNA"/>
</dbReference>
<protein>
    <submittedName>
        <fullName evidence="1">Uncharacterized protein</fullName>
    </submittedName>
</protein>
<sequence>MNQKKNDFKYLIEHACSALPLSHLAIKEKYSNYPVCLIRYTEKGNLLDYVEVSFDKENASLTFIMDKEDNCYSASIHFYEPKDETLFIIFLRQFSKYYSYRRKCWILKDSIYCKIEENEGTHFYFYKMPTP</sequence>
<dbReference type="RefSeq" id="WP_110312201.1">
    <property type="nucleotide sequence ID" value="NZ_QICL01000032.1"/>
</dbReference>
<proteinExistence type="predicted"/>
<evidence type="ECO:0000313" key="2">
    <source>
        <dbReference type="Proteomes" id="UP000247973"/>
    </source>
</evidence>
<organism evidence="1 2">
    <name type="scientific">Dysgonomonas alginatilytica</name>
    <dbReference type="NCBI Taxonomy" id="1605892"/>
    <lineage>
        <taxon>Bacteria</taxon>
        <taxon>Pseudomonadati</taxon>
        <taxon>Bacteroidota</taxon>
        <taxon>Bacteroidia</taxon>
        <taxon>Bacteroidales</taxon>
        <taxon>Dysgonomonadaceae</taxon>
        <taxon>Dysgonomonas</taxon>
    </lineage>
</organism>
<keyword evidence="2" id="KW-1185">Reference proteome</keyword>